<feature type="transmembrane region" description="Helical" evidence="9">
    <location>
        <begin position="286"/>
        <end position="306"/>
    </location>
</feature>
<dbReference type="BioCyc" id="LACI272621:G1G49-989-MONOMER"/>
<comment type="subcellular location">
    <subcellularLocation>
        <location evidence="1">Cell membrane</location>
        <topology evidence="1">Multi-pass membrane protein</topology>
    </subcellularLocation>
</comment>
<dbReference type="InterPro" id="IPR003352">
    <property type="entry name" value="PTS_EIIC"/>
</dbReference>
<feature type="domain" description="PTS EIIC type-3" evidence="10">
    <location>
        <begin position="8"/>
        <end position="412"/>
    </location>
</feature>
<dbReference type="Proteomes" id="UP000006381">
    <property type="component" value="Chromosome"/>
</dbReference>
<name>Q5FKD5_LACAC</name>
<dbReference type="GO" id="GO:0005886">
    <property type="term" value="C:plasma membrane"/>
    <property type="evidence" value="ECO:0007669"/>
    <property type="project" value="UniProtKB-SubCell"/>
</dbReference>
<evidence type="ECO:0000256" key="5">
    <source>
        <dbReference type="ARBA" id="ARBA00022692"/>
    </source>
</evidence>
<dbReference type="PROSITE" id="PS51105">
    <property type="entry name" value="PTS_EIIC_TYPE_3"/>
    <property type="match status" value="1"/>
</dbReference>
<dbReference type="KEGG" id="lac:LBA0989"/>
<feature type="transmembrane region" description="Helical" evidence="9">
    <location>
        <begin position="180"/>
        <end position="202"/>
    </location>
</feature>
<feature type="transmembrane region" description="Helical" evidence="9">
    <location>
        <begin position="315"/>
        <end position="336"/>
    </location>
</feature>
<dbReference type="PANTHER" id="PTHR33989">
    <property type="match status" value="1"/>
</dbReference>
<evidence type="ECO:0000256" key="7">
    <source>
        <dbReference type="ARBA" id="ARBA00023136"/>
    </source>
</evidence>
<evidence type="ECO:0000259" key="10">
    <source>
        <dbReference type="PROSITE" id="PS51105"/>
    </source>
</evidence>
<dbReference type="InterPro" id="IPR004796">
    <property type="entry name" value="PTS_IIC_cello"/>
</dbReference>
<keyword evidence="5 9" id="KW-0812">Transmembrane</keyword>
<dbReference type="PANTHER" id="PTHR33989:SF4">
    <property type="entry name" value="PTS SYSTEM N,N'-DIACETYLCHITOBIOSE-SPECIFIC EIIC COMPONENT"/>
    <property type="match status" value="1"/>
</dbReference>
<dbReference type="HOGENOM" id="CLU_029688_5_0_9"/>
<evidence type="ECO:0000256" key="9">
    <source>
        <dbReference type="SAM" id="Phobius"/>
    </source>
</evidence>
<reference evidence="11 12" key="1">
    <citation type="journal article" date="2005" name="Proc. Natl. Acad. Sci. U.S.A.">
        <title>Complete genome sequence of the probiotic lactic acid bacterium Lactobacillus acidophilus NCFM.</title>
        <authorList>
            <person name="Altermann E."/>
            <person name="Russell W.M."/>
            <person name="Azcarate-Peril M.A."/>
            <person name="Barrangou R."/>
            <person name="Buck B.L."/>
            <person name="McAuliffe O."/>
            <person name="Souther N."/>
            <person name="Dobson A."/>
            <person name="Duong T."/>
            <person name="Callanan M."/>
            <person name="Lick S."/>
            <person name="Hamrick A."/>
            <person name="Cano R."/>
            <person name="Klaenhammer T.R."/>
        </authorList>
    </citation>
    <scope>NUCLEOTIDE SEQUENCE [LARGE SCALE GENOMIC DNA]</scope>
    <source>
        <strain evidence="12">ATCC 700396 / NCK56 / N2 / NCFM</strain>
    </source>
</reference>
<evidence type="ECO:0000256" key="6">
    <source>
        <dbReference type="ARBA" id="ARBA00022989"/>
    </source>
</evidence>
<keyword evidence="6 9" id="KW-1133">Transmembrane helix</keyword>
<sequence>MKKGIFMNEDKIVSWLVKYKQLTFIKILQQTMVSLFPVALIGTYCWTLVNSCLTTNSFFGRLTNITKWFPDHNFASAIVNDVSLATTGIFALYAAFVSAELTMRHYGKASSIVGIASVSSYILIFVHTIRNTQRVEMSYYGATWFICGIIVGYFVGLVFAKVGHDIPRIKDRDIIKEIFINIRPMLIVLAVALLIHLAFATYRQYQMDRIVAQSVSTVANQHSSYGLSILISLITAFTMWLGYAGTLNFSSNIFGSESIANLSYALSHKTPWNIPYPFTLQALFNGFGKIGGVGATLALVIALILLSNRKQKQKVALASSVPVFFNVNFALVLGIPTILNPIYLIPFVLTPIVNMFLGSIAILLKMFPPLVYPVPDGLPGILGPLMGTGGNNLALIYTIFILIVDVCIYLPFVKLDNKVADKYEESLK</sequence>
<gene>
    <name evidence="11" type="primary">lacE</name>
    <name evidence="11" type="ordered locus">LBA0989</name>
</gene>
<protein>
    <recommendedName>
        <fullName evidence="8">Permease IIC component</fullName>
    </recommendedName>
</protein>
<evidence type="ECO:0000256" key="4">
    <source>
        <dbReference type="ARBA" id="ARBA00022597"/>
    </source>
</evidence>
<keyword evidence="2 8" id="KW-0813">Transport</keyword>
<dbReference type="eggNOG" id="COG1455">
    <property type="taxonomic scope" value="Bacteria"/>
</dbReference>
<dbReference type="AlphaFoldDB" id="Q5FKD5"/>
<organism evidence="12">
    <name type="scientific">Lactobacillus acidophilus (strain ATCC 700396 / NCK56 / N2 / NCFM)</name>
    <dbReference type="NCBI Taxonomy" id="272621"/>
    <lineage>
        <taxon>Bacteria</taxon>
        <taxon>Bacillati</taxon>
        <taxon>Bacillota</taxon>
        <taxon>Bacilli</taxon>
        <taxon>Lactobacillales</taxon>
        <taxon>Lactobacillaceae</taxon>
        <taxon>Lactobacillus</taxon>
    </lineage>
</organism>
<keyword evidence="7 8" id="KW-0472">Membrane</keyword>
<evidence type="ECO:0000256" key="8">
    <source>
        <dbReference type="PIRNR" id="PIRNR006351"/>
    </source>
</evidence>
<dbReference type="GO" id="GO:0008982">
    <property type="term" value="F:protein-N(PI)-phosphohistidine-sugar phosphotransferase activity"/>
    <property type="evidence" value="ECO:0007669"/>
    <property type="project" value="UniProtKB-UniRule"/>
</dbReference>
<feature type="transmembrane region" description="Helical" evidence="9">
    <location>
        <begin position="74"/>
        <end position="97"/>
    </location>
</feature>
<accession>Q5FKD5</accession>
<dbReference type="InterPro" id="IPR051088">
    <property type="entry name" value="PTS_Sugar-EIIC/EIIB"/>
</dbReference>
<feature type="transmembrane region" description="Helical" evidence="9">
    <location>
        <begin position="394"/>
        <end position="412"/>
    </location>
</feature>
<feature type="transmembrane region" description="Helical" evidence="9">
    <location>
        <begin position="109"/>
        <end position="127"/>
    </location>
</feature>
<feature type="transmembrane region" description="Helical" evidence="9">
    <location>
        <begin position="139"/>
        <end position="160"/>
    </location>
</feature>
<feature type="transmembrane region" description="Helical" evidence="9">
    <location>
        <begin position="32"/>
        <end position="53"/>
    </location>
</feature>
<dbReference type="GO" id="GO:0009401">
    <property type="term" value="P:phosphoenolpyruvate-dependent sugar phosphotransferase system"/>
    <property type="evidence" value="ECO:0007669"/>
    <property type="project" value="InterPro"/>
</dbReference>
<evidence type="ECO:0000313" key="11">
    <source>
        <dbReference type="EMBL" id="AAV42839.1"/>
    </source>
</evidence>
<evidence type="ECO:0000256" key="3">
    <source>
        <dbReference type="ARBA" id="ARBA00022475"/>
    </source>
</evidence>
<dbReference type="OrthoDB" id="1651152at2"/>
<comment type="function">
    <text evidence="8">The phosphoenolpyruvate-dependent sugar phosphotransferase system (PTS), a major carbohydrate active -transport system, catalyzes the phosphorylation of incoming sugar substrates concomitant with their translocation across the cell membrane.</text>
</comment>
<keyword evidence="12" id="KW-1185">Reference proteome</keyword>
<proteinExistence type="predicted"/>
<dbReference type="STRING" id="272621.LBA0989"/>
<evidence type="ECO:0000256" key="1">
    <source>
        <dbReference type="ARBA" id="ARBA00004651"/>
    </source>
</evidence>
<evidence type="ECO:0000256" key="2">
    <source>
        <dbReference type="ARBA" id="ARBA00022448"/>
    </source>
</evidence>
<evidence type="ECO:0000313" key="12">
    <source>
        <dbReference type="Proteomes" id="UP000006381"/>
    </source>
</evidence>
<dbReference type="Pfam" id="PF02378">
    <property type="entry name" value="PTS_EIIC"/>
    <property type="match status" value="1"/>
</dbReference>
<dbReference type="PIRSF" id="PIRSF006351">
    <property type="entry name" value="PTS_EIIC-Cellobiose"/>
    <property type="match status" value="1"/>
</dbReference>
<keyword evidence="3 8" id="KW-1003">Cell membrane</keyword>
<keyword evidence="11" id="KW-0808">Transferase</keyword>
<dbReference type="PATRIC" id="fig|272621.13.peg.939"/>
<keyword evidence="4 8" id="KW-0762">Sugar transport</keyword>
<dbReference type="InterPro" id="IPR004501">
    <property type="entry name" value="PTS_EIIC_3"/>
</dbReference>
<feature type="transmembrane region" description="Helical" evidence="9">
    <location>
        <begin position="342"/>
        <end position="364"/>
    </location>
</feature>
<dbReference type="GO" id="GO:1902815">
    <property type="term" value="P:N,N'-diacetylchitobiose import"/>
    <property type="evidence" value="ECO:0007669"/>
    <property type="project" value="TreeGrafter"/>
</dbReference>
<dbReference type="EMBL" id="CP000033">
    <property type="protein sequence ID" value="AAV42839.1"/>
    <property type="molecule type" value="Genomic_DNA"/>
</dbReference>
<feature type="transmembrane region" description="Helical" evidence="9">
    <location>
        <begin position="223"/>
        <end position="243"/>
    </location>
</feature>